<dbReference type="Proteomes" id="UP000887574">
    <property type="component" value="Unplaced"/>
</dbReference>
<reference evidence="2" key="1">
    <citation type="submission" date="2022-11" db="UniProtKB">
        <authorList>
            <consortium name="WormBaseParasite"/>
        </authorList>
    </citation>
    <scope>IDENTIFICATION</scope>
</reference>
<sequence>MAAPFNVDPISHYYNFGYVNGEKRAQCQQQAPVRAARQPNLMRSIFPKETLLEIVLFIPFGQYENMIFVSKIFANELLPRFIDYWTTYNPSKEIDALRQQQLHLQAQVNQQQVDLMIPIFHSRIRVRAFKNLKLLNIP</sequence>
<accession>A0A915CTN4</accession>
<dbReference type="AlphaFoldDB" id="A0A915CTN4"/>
<evidence type="ECO:0000313" key="2">
    <source>
        <dbReference type="WBParaSite" id="jg12519"/>
    </source>
</evidence>
<evidence type="ECO:0000313" key="1">
    <source>
        <dbReference type="Proteomes" id="UP000887574"/>
    </source>
</evidence>
<proteinExistence type="predicted"/>
<protein>
    <submittedName>
        <fullName evidence="2">F-box domain-containing protein</fullName>
    </submittedName>
</protein>
<dbReference type="WBParaSite" id="jg12519">
    <property type="protein sequence ID" value="jg12519"/>
    <property type="gene ID" value="jg12519"/>
</dbReference>
<name>A0A915CTN4_9BILA</name>
<keyword evidence="1" id="KW-1185">Reference proteome</keyword>
<organism evidence="1 2">
    <name type="scientific">Ditylenchus dipsaci</name>
    <dbReference type="NCBI Taxonomy" id="166011"/>
    <lineage>
        <taxon>Eukaryota</taxon>
        <taxon>Metazoa</taxon>
        <taxon>Ecdysozoa</taxon>
        <taxon>Nematoda</taxon>
        <taxon>Chromadorea</taxon>
        <taxon>Rhabditida</taxon>
        <taxon>Tylenchina</taxon>
        <taxon>Tylenchomorpha</taxon>
        <taxon>Sphaerularioidea</taxon>
        <taxon>Anguinidae</taxon>
        <taxon>Anguininae</taxon>
        <taxon>Ditylenchus</taxon>
    </lineage>
</organism>